<proteinExistence type="predicted"/>
<dbReference type="InterPro" id="IPR021848">
    <property type="entry name" value="HODM_asu-like"/>
</dbReference>
<dbReference type="RefSeq" id="WP_058123448.1">
    <property type="nucleotide sequence ID" value="NZ_CYRX01000025.1"/>
</dbReference>
<evidence type="ECO:0000313" key="1">
    <source>
        <dbReference type="EMBL" id="CUH60495.1"/>
    </source>
</evidence>
<gene>
    <name evidence="1" type="ORF">THS5294_01789</name>
</gene>
<evidence type="ECO:0008006" key="3">
    <source>
        <dbReference type="Google" id="ProtNLM"/>
    </source>
</evidence>
<dbReference type="EMBL" id="CYRX01000025">
    <property type="protein sequence ID" value="CUH60495.1"/>
    <property type="molecule type" value="Genomic_DNA"/>
</dbReference>
<dbReference type="Pfam" id="PF11927">
    <property type="entry name" value="HODM_asu-like"/>
    <property type="match status" value="1"/>
</dbReference>
<sequence length="255" mass="28481">MDILQKHLPFTPWSDPALARLPGMRPVEGDWLIVDEAYAAQMAHKTRLIKARRPQVLALDPAAETAAREALEVVLGALPAGFERQGDAVRCPDGRVVVPTCDAPLESLGALIQEDVVVLQKREGAFVLTGALLCFPAAWTLAEKFMQPLEAIHRPVSSYAPVAARVERMFERVRVGQPLWRANALMYHDAELYQPHSETAPRIPPKGTPRYLRAERQTILRLPRTDALVFLVHTYVLPFDRLTSEQQASCPFHQA</sequence>
<dbReference type="AlphaFoldDB" id="A0A0P1EZ56"/>
<name>A0A0P1EZ56_9RHOB</name>
<organism evidence="1 2">
    <name type="scientific">Thalassobacter stenotrophicus</name>
    <dbReference type="NCBI Taxonomy" id="266809"/>
    <lineage>
        <taxon>Bacteria</taxon>
        <taxon>Pseudomonadati</taxon>
        <taxon>Pseudomonadota</taxon>
        <taxon>Alphaproteobacteria</taxon>
        <taxon>Rhodobacterales</taxon>
        <taxon>Roseobacteraceae</taxon>
        <taxon>Thalassobacter</taxon>
    </lineage>
</organism>
<dbReference type="Proteomes" id="UP000051298">
    <property type="component" value="Unassembled WGS sequence"/>
</dbReference>
<protein>
    <recommendedName>
        <fullName evidence="3">DUF3445 domain-containing protein</fullName>
    </recommendedName>
</protein>
<evidence type="ECO:0000313" key="2">
    <source>
        <dbReference type="Proteomes" id="UP000051298"/>
    </source>
</evidence>
<dbReference type="STRING" id="266809.PM03_04980"/>
<reference evidence="1 2" key="1">
    <citation type="submission" date="2015-09" db="EMBL/GenBank/DDBJ databases">
        <authorList>
            <consortium name="Swine Surveillance"/>
        </authorList>
    </citation>
    <scope>NUCLEOTIDE SEQUENCE [LARGE SCALE GENOMIC DNA]</scope>
    <source>
        <strain evidence="1 2">CECT 5294</strain>
    </source>
</reference>
<accession>A0A0P1EZ56</accession>
<dbReference type="eggNOG" id="ENOG502Z7ZS">
    <property type="taxonomic scope" value="Bacteria"/>
</dbReference>